<dbReference type="AlphaFoldDB" id="E3MWW8"/>
<feature type="domain" description="Smr" evidence="2">
    <location>
        <begin position="334"/>
        <end position="415"/>
    </location>
</feature>
<evidence type="ECO:0000313" key="3">
    <source>
        <dbReference type="EMBL" id="EFP10711.1"/>
    </source>
</evidence>
<protein>
    <recommendedName>
        <fullName evidence="2">Smr domain-containing protein</fullName>
    </recommendedName>
</protein>
<dbReference type="Gene3D" id="3.30.1370.110">
    <property type="match status" value="1"/>
</dbReference>
<gene>
    <name evidence="3" type="ORF">CRE_02557</name>
</gene>
<dbReference type="PANTHER" id="PTHR46178:SF3">
    <property type="entry name" value="SEVEN TM RECEPTOR"/>
    <property type="match status" value="1"/>
</dbReference>
<dbReference type="InterPro" id="IPR019428">
    <property type="entry name" value="7TM_GPCR_serpentine_rcpt_Str"/>
</dbReference>
<keyword evidence="4" id="KW-1185">Reference proteome</keyword>
<keyword evidence="1" id="KW-0812">Transmembrane</keyword>
<dbReference type="OrthoDB" id="5906756at2759"/>
<keyword evidence="1" id="KW-1133">Transmembrane helix</keyword>
<dbReference type="Pfam" id="PF10326">
    <property type="entry name" value="7TM_GPCR_Str"/>
    <property type="match status" value="1"/>
</dbReference>
<accession>E3MWW8</accession>
<feature type="transmembrane region" description="Helical" evidence="1">
    <location>
        <begin position="12"/>
        <end position="31"/>
    </location>
</feature>
<evidence type="ECO:0000313" key="4">
    <source>
        <dbReference type="Proteomes" id="UP000008281"/>
    </source>
</evidence>
<evidence type="ECO:0000259" key="2">
    <source>
        <dbReference type="PROSITE" id="PS50828"/>
    </source>
</evidence>
<sequence length="415" mass="47332">MLPFETAGVFTKTGFCISFLANFILIYLTIFHVKQIFITYKRMVVYFAVVGILFSGLEVVARPFAHNFKGVFTAYGLVVSEVPKFIMAPYDSDGRIKIESLQNITVDLFLVCSHYLVILYCGIKMHFNMKKELKKFSAPQRKLQRQFFKALVIQSLGPTIFLVLPASPVLLTPVIAPLLNVQVHWKTGWMFSLIGLYPPFDSIAFMIIVAEYKKVIKKNLEMSTRKHRDQKSGDFLRKRTGHDTLTVNEAYRENQGNVSKALKSLGHETTASYGVHSTTHLRPSHHENAHFLEMSKLHEKLKTANSSTEVQKIEVEMYEKGKKFNESRSPPNRYDLHYLTVNVAVRYALEVVEKEKKEKKEKKHKEILLVTGNGNRSVDGIAAIKNAVLRDLGWLGYCTAKKDPRNPGVVLVKFK</sequence>
<keyword evidence="1" id="KW-0472">Membrane</keyword>
<feature type="transmembrane region" description="Helical" evidence="1">
    <location>
        <begin position="108"/>
        <end position="127"/>
    </location>
</feature>
<feature type="transmembrane region" description="Helical" evidence="1">
    <location>
        <begin position="43"/>
        <end position="65"/>
    </location>
</feature>
<evidence type="ECO:0000256" key="1">
    <source>
        <dbReference type="SAM" id="Phobius"/>
    </source>
</evidence>
<dbReference type="STRING" id="31234.E3MWW8"/>
<dbReference type="SUPFAM" id="SSF160443">
    <property type="entry name" value="SMR domain-like"/>
    <property type="match status" value="1"/>
</dbReference>
<dbReference type="PANTHER" id="PTHR46178">
    <property type="entry name" value="SEVEN TM RECEPTOR"/>
    <property type="match status" value="1"/>
</dbReference>
<reference evidence="3" key="1">
    <citation type="submission" date="2007-07" db="EMBL/GenBank/DDBJ databases">
        <title>PCAP assembly of the Caenorhabditis remanei genome.</title>
        <authorList>
            <consortium name="The Caenorhabditis remanei Sequencing Consortium"/>
            <person name="Wilson R.K."/>
        </authorList>
    </citation>
    <scope>NUCLEOTIDE SEQUENCE [LARGE SCALE GENOMIC DNA]</scope>
    <source>
        <strain evidence="3">PB4641</strain>
    </source>
</reference>
<dbReference type="PROSITE" id="PS50828">
    <property type="entry name" value="SMR"/>
    <property type="match status" value="1"/>
</dbReference>
<dbReference type="InterPro" id="IPR036063">
    <property type="entry name" value="Smr_dom_sf"/>
</dbReference>
<dbReference type="InParanoid" id="E3MWW8"/>
<dbReference type="SMART" id="SM00463">
    <property type="entry name" value="SMR"/>
    <property type="match status" value="1"/>
</dbReference>
<dbReference type="Proteomes" id="UP000008281">
    <property type="component" value="Unassembled WGS sequence"/>
</dbReference>
<feature type="transmembrane region" description="Helical" evidence="1">
    <location>
        <begin position="147"/>
        <end position="169"/>
    </location>
</feature>
<feature type="transmembrane region" description="Helical" evidence="1">
    <location>
        <begin position="189"/>
        <end position="210"/>
    </location>
</feature>
<dbReference type="EMBL" id="DS268488">
    <property type="protein sequence ID" value="EFP10711.1"/>
    <property type="molecule type" value="Genomic_DNA"/>
</dbReference>
<proteinExistence type="predicted"/>
<dbReference type="HOGENOM" id="CLU_036335_4_2_1"/>
<dbReference type="InterPro" id="IPR002625">
    <property type="entry name" value="Smr_dom"/>
</dbReference>
<organism evidence="4">
    <name type="scientific">Caenorhabditis remanei</name>
    <name type="common">Caenorhabditis vulgaris</name>
    <dbReference type="NCBI Taxonomy" id="31234"/>
    <lineage>
        <taxon>Eukaryota</taxon>
        <taxon>Metazoa</taxon>
        <taxon>Ecdysozoa</taxon>
        <taxon>Nematoda</taxon>
        <taxon>Chromadorea</taxon>
        <taxon>Rhabditida</taxon>
        <taxon>Rhabditina</taxon>
        <taxon>Rhabditomorpha</taxon>
        <taxon>Rhabditoidea</taxon>
        <taxon>Rhabditidae</taxon>
        <taxon>Peloderinae</taxon>
        <taxon>Caenorhabditis</taxon>
    </lineage>
</organism>
<name>E3MWW8_CAERE</name>
<dbReference type="SUPFAM" id="SSF81321">
    <property type="entry name" value="Family A G protein-coupled receptor-like"/>
    <property type="match status" value="1"/>
</dbReference>
<dbReference type="eggNOG" id="ENOG502TJK1">
    <property type="taxonomic scope" value="Eukaryota"/>
</dbReference>